<dbReference type="EMBL" id="JAUJYO010000021">
    <property type="protein sequence ID" value="KAK1284164.1"/>
    <property type="molecule type" value="Genomic_DNA"/>
</dbReference>
<reference evidence="1" key="1">
    <citation type="journal article" date="2023" name="Nat. Commun.">
        <title>Diploid and tetraploid genomes of Acorus and the evolution of monocots.</title>
        <authorList>
            <person name="Ma L."/>
            <person name="Liu K.W."/>
            <person name="Li Z."/>
            <person name="Hsiao Y.Y."/>
            <person name="Qi Y."/>
            <person name="Fu T."/>
            <person name="Tang G.D."/>
            <person name="Zhang D."/>
            <person name="Sun W.H."/>
            <person name="Liu D.K."/>
            <person name="Li Y."/>
            <person name="Chen G.Z."/>
            <person name="Liu X.D."/>
            <person name="Liao X.Y."/>
            <person name="Jiang Y.T."/>
            <person name="Yu X."/>
            <person name="Hao Y."/>
            <person name="Huang J."/>
            <person name="Zhao X.W."/>
            <person name="Ke S."/>
            <person name="Chen Y.Y."/>
            <person name="Wu W.L."/>
            <person name="Hsu J.L."/>
            <person name="Lin Y.F."/>
            <person name="Huang M.D."/>
            <person name="Li C.Y."/>
            <person name="Huang L."/>
            <person name="Wang Z.W."/>
            <person name="Zhao X."/>
            <person name="Zhong W.Y."/>
            <person name="Peng D.H."/>
            <person name="Ahmad S."/>
            <person name="Lan S."/>
            <person name="Zhang J.S."/>
            <person name="Tsai W.C."/>
            <person name="Van de Peer Y."/>
            <person name="Liu Z.J."/>
        </authorList>
    </citation>
    <scope>NUCLEOTIDE SEQUENCE</scope>
    <source>
        <strain evidence="1">CP</strain>
    </source>
</reference>
<proteinExistence type="predicted"/>
<sequence>MGVRFWEIATNHPSLWAQWIQKRYLKKCSLWEVRPTCSSTTVWRKILKAGEWIRPKTHYVIFDDHTINLWFDPWLRGYGLAYHFHGQPLLCWGPPKYTTVSKFIIDGQWRKPSRWPIDLDSLWEEISELDVGGVGPDILIWKGAKTGRITYKTAWTFTRSRGSLVPWARELWHPIQPPRRSFLCWQAGLNKLPTLHRLLGI</sequence>
<keyword evidence="2" id="KW-1185">Reference proteome</keyword>
<comment type="caution">
    <text evidence="1">The sequence shown here is derived from an EMBL/GenBank/DDBJ whole genome shotgun (WGS) entry which is preliminary data.</text>
</comment>
<reference evidence="1" key="2">
    <citation type="submission" date="2023-06" db="EMBL/GenBank/DDBJ databases">
        <authorList>
            <person name="Ma L."/>
            <person name="Liu K.-W."/>
            <person name="Li Z."/>
            <person name="Hsiao Y.-Y."/>
            <person name="Qi Y."/>
            <person name="Fu T."/>
            <person name="Tang G."/>
            <person name="Zhang D."/>
            <person name="Sun W.-H."/>
            <person name="Liu D.-K."/>
            <person name="Li Y."/>
            <person name="Chen G.-Z."/>
            <person name="Liu X.-D."/>
            <person name="Liao X.-Y."/>
            <person name="Jiang Y.-T."/>
            <person name="Yu X."/>
            <person name="Hao Y."/>
            <person name="Huang J."/>
            <person name="Zhao X.-W."/>
            <person name="Ke S."/>
            <person name="Chen Y.-Y."/>
            <person name="Wu W.-L."/>
            <person name="Hsu J.-L."/>
            <person name="Lin Y.-F."/>
            <person name="Huang M.-D."/>
            <person name="Li C.-Y."/>
            <person name="Huang L."/>
            <person name="Wang Z.-W."/>
            <person name="Zhao X."/>
            <person name="Zhong W.-Y."/>
            <person name="Peng D.-H."/>
            <person name="Ahmad S."/>
            <person name="Lan S."/>
            <person name="Zhang J.-S."/>
            <person name="Tsai W.-C."/>
            <person name="Van De Peer Y."/>
            <person name="Liu Z.-J."/>
        </authorList>
    </citation>
    <scope>NUCLEOTIDE SEQUENCE</scope>
    <source>
        <strain evidence="1">CP</strain>
        <tissue evidence="1">Leaves</tissue>
    </source>
</reference>
<protein>
    <recommendedName>
        <fullName evidence="3">Reverse transcriptase zinc-binding domain-containing protein</fullName>
    </recommendedName>
</protein>
<evidence type="ECO:0000313" key="1">
    <source>
        <dbReference type="EMBL" id="KAK1284164.1"/>
    </source>
</evidence>
<dbReference type="Proteomes" id="UP001180020">
    <property type="component" value="Unassembled WGS sequence"/>
</dbReference>
<organism evidence="1 2">
    <name type="scientific">Acorus calamus</name>
    <name type="common">Sweet flag</name>
    <dbReference type="NCBI Taxonomy" id="4465"/>
    <lineage>
        <taxon>Eukaryota</taxon>
        <taxon>Viridiplantae</taxon>
        <taxon>Streptophyta</taxon>
        <taxon>Embryophyta</taxon>
        <taxon>Tracheophyta</taxon>
        <taxon>Spermatophyta</taxon>
        <taxon>Magnoliopsida</taxon>
        <taxon>Liliopsida</taxon>
        <taxon>Acoraceae</taxon>
        <taxon>Acorus</taxon>
    </lineage>
</organism>
<name>A0AAV9C7A7_ACOCL</name>
<evidence type="ECO:0008006" key="3">
    <source>
        <dbReference type="Google" id="ProtNLM"/>
    </source>
</evidence>
<dbReference type="AlphaFoldDB" id="A0AAV9C7A7"/>
<gene>
    <name evidence="1" type="ORF">QJS10_CPB21g01730</name>
</gene>
<evidence type="ECO:0000313" key="2">
    <source>
        <dbReference type="Proteomes" id="UP001180020"/>
    </source>
</evidence>
<accession>A0AAV9C7A7</accession>